<evidence type="ECO:0000256" key="1">
    <source>
        <dbReference type="SAM" id="Phobius"/>
    </source>
</evidence>
<keyword evidence="1" id="KW-0472">Membrane</keyword>
<keyword evidence="3" id="KW-1185">Reference proteome</keyword>
<dbReference type="Proteomes" id="UP001497623">
    <property type="component" value="Unassembled WGS sequence"/>
</dbReference>
<accession>A0AAV2QQ59</accession>
<sequence length="193" mass="21800">PWIFKAMVGEEEGTWVNLSESPPVNEWLFVTILQWEGSLNICLHWKQHNYMIRLNVTMPLDGLVLEAGTASPLNTNYELSWHCPPGGVCLLGSLNCLMLIPIILGVALLLLIFAAVVWKLNIFSYGANRRRNPRLTASRKFHATPGFTTTQNPMFGGRKWNSIRVSDNAHIVYPSNTQCPPDGTTYQRYENLN</sequence>
<feature type="transmembrane region" description="Helical" evidence="1">
    <location>
        <begin position="98"/>
        <end position="121"/>
    </location>
</feature>
<organism evidence="2 3">
    <name type="scientific">Meganyctiphanes norvegica</name>
    <name type="common">Northern krill</name>
    <name type="synonym">Thysanopoda norvegica</name>
    <dbReference type="NCBI Taxonomy" id="48144"/>
    <lineage>
        <taxon>Eukaryota</taxon>
        <taxon>Metazoa</taxon>
        <taxon>Ecdysozoa</taxon>
        <taxon>Arthropoda</taxon>
        <taxon>Crustacea</taxon>
        <taxon>Multicrustacea</taxon>
        <taxon>Malacostraca</taxon>
        <taxon>Eumalacostraca</taxon>
        <taxon>Eucarida</taxon>
        <taxon>Euphausiacea</taxon>
        <taxon>Euphausiidae</taxon>
        <taxon>Meganyctiphanes</taxon>
    </lineage>
</organism>
<keyword evidence="1" id="KW-1133">Transmembrane helix</keyword>
<evidence type="ECO:0000313" key="3">
    <source>
        <dbReference type="Proteomes" id="UP001497623"/>
    </source>
</evidence>
<comment type="caution">
    <text evidence="2">The sequence shown here is derived from an EMBL/GenBank/DDBJ whole genome shotgun (WGS) entry which is preliminary data.</text>
</comment>
<dbReference type="EMBL" id="CAXKWB010009993">
    <property type="protein sequence ID" value="CAL4096403.1"/>
    <property type="molecule type" value="Genomic_DNA"/>
</dbReference>
<keyword evidence="1" id="KW-0812">Transmembrane</keyword>
<gene>
    <name evidence="2" type="ORF">MNOR_LOCUS15744</name>
</gene>
<proteinExistence type="predicted"/>
<feature type="non-terminal residue" evidence="2">
    <location>
        <position position="1"/>
    </location>
</feature>
<name>A0AAV2QQ59_MEGNR</name>
<reference evidence="2 3" key="1">
    <citation type="submission" date="2024-05" db="EMBL/GenBank/DDBJ databases">
        <authorList>
            <person name="Wallberg A."/>
        </authorList>
    </citation>
    <scope>NUCLEOTIDE SEQUENCE [LARGE SCALE GENOMIC DNA]</scope>
</reference>
<protein>
    <submittedName>
        <fullName evidence="2">Uncharacterized protein</fullName>
    </submittedName>
</protein>
<evidence type="ECO:0000313" key="2">
    <source>
        <dbReference type="EMBL" id="CAL4096403.1"/>
    </source>
</evidence>
<dbReference type="AlphaFoldDB" id="A0AAV2QQ59"/>